<dbReference type="SUPFAM" id="SSF159006">
    <property type="entry name" value="YopX-like"/>
    <property type="match status" value="1"/>
</dbReference>
<evidence type="ECO:0000313" key="3">
    <source>
        <dbReference type="EMBL" id="QJA82167.1"/>
    </source>
</evidence>
<protein>
    <submittedName>
        <fullName evidence="3">Putative YopX protein</fullName>
    </submittedName>
</protein>
<gene>
    <name evidence="3" type="ORF">MM415A00437_0014</name>
    <name evidence="2" type="ORF">MM415B00921_0004</name>
</gene>
<evidence type="ECO:0000313" key="2">
    <source>
        <dbReference type="EMBL" id="QJA61551.1"/>
    </source>
</evidence>
<evidence type="ECO:0000259" key="1">
    <source>
        <dbReference type="Pfam" id="PF09643"/>
    </source>
</evidence>
<dbReference type="InterPro" id="IPR023385">
    <property type="entry name" value="YopX-like_C"/>
</dbReference>
<dbReference type="InterPro" id="IPR019096">
    <property type="entry name" value="YopX_protein"/>
</dbReference>
<dbReference type="InterPro" id="IPR010024">
    <property type="entry name" value="CHP16711"/>
</dbReference>
<accession>A0A6M3KJG8</accession>
<dbReference type="EMBL" id="MT141445">
    <property type="protein sequence ID" value="QJA61551.1"/>
    <property type="molecule type" value="Genomic_DNA"/>
</dbReference>
<dbReference type="AlphaFoldDB" id="A0A6M3KJG8"/>
<reference evidence="3" key="1">
    <citation type="submission" date="2020-03" db="EMBL/GenBank/DDBJ databases">
        <title>The deep terrestrial virosphere.</title>
        <authorList>
            <person name="Holmfeldt K."/>
            <person name="Nilsson E."/>
            <person name="Simone D."/>
            <person name="Lopez-Fernandez M."/>
            <person name="Wu X."/>
            <person name="de Brujin I."/>
            <person name="Lundin D."/>
            <person name="Andersson A."/>
            <person name="Bertilsson S."/>
            <person name="Dopson M."/>
        </authorList>
    </citation>
    <scope>NUCLEOTIDE SEQUENCE</scope>
    <source>
        <strain evidence="3">MM415A00437</strain>
        <strain evidence="2">MM415B00921</strain>
    </source>
</reference>
<proteinExistence type="predicted"/>
<dbReference type="EMBL" id="MT142481">
    <property type="protein sequence ID" value="QJA82167.1"/>
    <property type="molecule type" value="Genomic_DNA"/>
</dbReference>
<organism evidence="3">
    <name type="scientific">viral metagenome</name>
    <dbReference type="NCBI Taxonomy" id="1070528"/>
    <lineage>
        <taxon>unclassified sequences</taxon>
        <taxon>metagenomes</taxon>
        <taxon>organismal metagenomes</taxon>
    </lineage>
</organism>
<dbReference type="Gene3D" id="2.30.30.290">
    <property type="entry name" value="YopX-like domains"/>
    <property type="match status" value="1"/>
</dbReference>
<dbReference type="NCBIfam" id="TIGR01671">
    <property type="entry name" value="phage_TIGR01671"/>
    <property type="match status" value="1"/>
</dbReference>
<dbReference type="Pfam" id="PF09643">
    <property type="entry name" value="YopX"/>
    <property type="match status" value="1"/>
</dbReference>
<feature type="domain" description="YopX protein" evidence="1">
    <location>
        <begin position="5"/>
        <end position="118"/>
    </location>
</feature>
<sequence>MREIKFRAWDKEKKQILVPLACVFHFSIDGFQGVEYHGGGHVIFLQKNHVELMQCTGLKDKNGKEIYEGDIINEGVIKNKIVSWFPGQCCFNIGYYHPEAQKRHEILGNIYENPELIKG</sequence>
<name>A0A6M3KJG8_9ZZZZ</name>